<evidence type="ECO:0000256" key="1">
    <source>
        <dbReference type="ARBA" id="ARBA00001974"/>
    </source>
</evidence>
<evidence type="ECO:0000259" key="10">
    <source>
        <dbReference type="Pfam" id="PF07992"/>
    </source>
</evidence>
<keyword evidence="6" id="KW-0560">Oxidoreductase</keyword>
<dbReference type="Gene3D" id="3.40.50.720">
    <property type="entry name" value="NAD(P)-binding Rossmann-like Domain"/>
    <property type="match status" value="1"/>
</dbReference>
<evidence type="ECO:0000256" key="4">
    <source>
        <dbReference type="ARBA" id="ARBA00022827"/>
    </source>
</evidence>
<accession>A0A846WKL0</accession>
<evidence type="ECO:0000313" key="11">
    <source>
        <dbReference type="EMBL" id="NKY01373.1"/>
    </source>
</evidence>
<evidence type="ECO:0000256" key="2">
    <source>
        <dbReference type="ARBA" id="ARBA00013223"/>
    </source>
</evidence>
<dbReference type="Pfam" id="PF01593">
    <property type="entry name" value="Amino_oxidase"/>
    <property type="match status" value="1"/>
</dbReference>
<dbReference type="PANTHER" id="PTHR48467:SF1">
    <property type="entry name" value="GLUTAMATE SYNTHASE 1 [NADH], CHLOROPLASTIC-LIKE"/>
    <property type="match status" value="1"/>
</dbReference>
<dbReference type="Gene3D" id="3.50.50.60">
    <property type="entry name" value="FAD/NAD(P)-binding domain"/>
    <property type="match status" value="3"/>
</dbReference>
<dbReference type="SUPFAM" id="SSF51971">
    <property type="entry name" value="Nucleotide-binding domain"/>
    <property type="match status" value="2"/>
</dbReference>
<comment type="caution">
    <text evidence="11">The sequence shown here is derived from an EMBL/GenBank/DDBJ whole genome shotgun (WGS) entry which is preliminary data.</text>
</comment>
<evidence type="ECO:0000256" key="3">
    <source>
        <dbReference type="ARBA" id="ARBA00022630"/>
    </source>
</evidence>
<dbReference type="InterPro" id="IPR055275">
    <property type="entry name" value="Ferredox_Rdtase"/>
</dbReference>
<evidence type="ECO:0000256" key="6">
    <source>
        <dbReference type="ARBA" id="ARBA00023002"/>
    </source>
</evidence>
<feature type="region of interest" description="Disordered" evidence="8">
    <location>
        <begin position="1010"/>
        <end position="1033"/>
    </location>
</feature>
<organism evidence="11 12">
    <name type="scientific">Gordonia polyisoprenivorans</name>
    <dbReference type="NCBI Taxonomy" id="84595"/>
    <lineage>
        <taxon>Bacteria</taxon>
        <taxon>Bacillati</taxon>
        <taxon>Actinomycetota</taxon>
        <taxon>Actinomycetes</taxon>
        <taxon>Mycobacteriales</taxon>
        <taxon>Gordoniaceae</taxon>
        <taxon>Gordonia</taxon>
    </lineage>
</organism>
<dbReference type="PANTHER" id="PTHR48467">
    <property type="entry name" value="GLUTAMATE SYNTHASE 1 [NADH], CHLOROPLASTIC-LIKE"/>
    <property type="match status" value="1"/>
</dbReference>
<dbReference type="InterPro" id="IPR023753">
    <property type="entry name" value="FAD/NAD-binding_dom"/>
</dbReference>
<gene>
    <name evidence="11" type="ORF">HGA05_07290</name>
</gene>
<evidence type="ECO:0000313" key="12">
    <source>
        <dbReference type="Proteomes" id="UP000563898"/>
    </source>
</evidence>
<dbReference type="AlphaFoldDB" id="A0A846WKL0"/>
<dbReference type="InterPro" id="IPR036188">
    <property type="entry name" value="FAD/NAD-bd_sf"/>
</dbReference>
<protein>
    <recommendedName>
        <fullName evidence="2">ferredoxin--NADP(+) reductase</fullName>
        <ecNumber evidence="2">1.18.1.2</ecNumber>
    </recommendedName>
</protein>
<sequence>MIAPESYRIAVVGSGPAGMYTARHLLSAGIAGTYLDGRMVSLTDRPMEVDMFDKLPTPFGLIRGGVAPDHPDKKLIGHLFESVATREGFRFWGNIDVGRDIGVDELARWYDAVILAVGAAADAPLGIAGEELPGSLSAREFVGWYNGTPEYAALDLDLDTERAVIIGNGNVALDVARVLATPPATLRRTDIAEHAAEELQHSRIREVVVLGRRGHLAGAFAAAELEELGDLPGVDVVAHPQELATVEDIPAAGPLRRKHDSLIRYSQTTPLDDNRRIVLRFLAAPVALIGQQRVEAVRVMRNRRVGDSWTVEQTGDTETLPSGVVVRATGYRGQPLPGIPFDSARGVIPNVDGRVENMPGVYVSGWIKRGPVGVIGTNKKCARDTVRSLLADLDADRLPRAGARDRAALDTWVHQRRPEVTTLPGWRGIDIRERLDGSDVGSPRRKIVDADELVRTARSHRPTPPRRHDVIVIGSGLGGLSAAACLAAAGKSVLVLEQHEILGGCSQVFRRKGKWEFDCGVHYVGGCVPGSDNFIPAVLRGLGVEDRIEWSRMDDDGMDTVSFPDHTFRVPTDWHRFADELAATFPGDAAGLASCVHELRSVGEAFERLNDVPHSVRAVLPLATRPREAALVARALEQPIARLFDRHHLGLEARAALLSLIHLHNTPPARTPALLVAALLQHYFKAGAYFPTQGGQVLGANLAEVIEANGGEIRTKARVASIDVEDGRVRGVTLCDGEICHSDIVISNADAHRTFFDLVGPEHLRRRTLDRMRRFRRPHSIFSTYIAADIDISTIRPATNYILHGRYDVAETYRLLDGGDWDPQGWLAISSPTLKTQGVKHFGAEGHSSIEAFTAVPAEYEFWGGGDPMAGTAYKWSPEYVRRKAEIEAAAMERVLAAMPELDGHIVWQESATPMSHERYTLSRMPYGPENAKDQIGPGRRLSVRTEIDGLFLAGASTVHLYGIAFTLRGGVGTASHILGRDLLAEFRRGVVLGDRSALPDHGPDWDPFEASGGYAWKGQNKERSRAEAVAAR</sequence>
<feature type="domain" description="Amine oxidase" evidence="9">
    <location>
        <begin position="477"/>
        <end position="750"/>
    </location>
</feature>
<proteinExistence type="predicted"/>
<feature type="domain" description="FAD/NAD(P)-binding" evidence="10">
    <location>
        <begin position="7"/>
        <end position="216"/>
    </location>
</feature>
<dbReference type="EMBL" id="JAAXPC010000003">
    <property type="protein sequence ID" value="NKY01373.1"/>
    <property type="molecule type" value="Genomic_DNA"/>
</dbReference>
<dbReference type="PRINTS" id="PR00419">
    <property type="entry name" value="ADXRDTASE"/>
</dbReference>
<dbReference type="InterPro" id="IPR002937">
    <property type="entry name" value="Amino_oxidase"/>
</dbReference>
<dbReference type="EC" id="1.18.1.2" evidence="2"/>
<dbReference type="Pfam" id="PF07992">
    <property type="entry name" value="Pyr_redox_2"/>
    <property type="match status" value="1"/>
</dbReference>
<evidence type="ECO:0000256" key="8">
    <source>
        <dbReference type="SAM" id="MobiDB-lite"/>
    </source>
</evidence>
<dbReference type="SUPFAM" id="SSF51905">
    <property type="entry name" value="FAD/NAD(P)-binding domain"/>
    <property type="match status" value="1"/>
</dbReference>
<comment type="catalytic activity">
    <reaction evidence="7">
        <text>2 reduced [2Fe-2S]-[ferredoxin] + NADP(+) + H(+) = 2 oxidized [2Fe-2S]-[ferredoxin] + NADPH</text>
        <dbReference type="Rhea" id="RHEA:20125"/>
        <dbReference type="Rhea" id="RHEA-COMP:10000"/>
        <dbReference type="Rhea" id="RHEA-COMP:10001"/>
        <dbReference type="ChEBI" id="CHEBI:15378"/>
        <dbReference type="ChEBI" id="CHEBI:33737"/>
        <dbReference type="ChEBI" id="CHEBI:33738"/>
        <dbReference type="ChEBI" id="CHEBI:57783"/>
        <dbReference type="ChEBI" id="CHEBI:58349"/>
        <dbReference type="EC" id="1.18.1.2"/>
    </reaction>
</comment>
<evidence type="ECO:0000256" key="7">
    <source>
        <dbReference type="ARBA" id="ARBA00047776"/>
    </source>
</evidence>
<name>A0A846WKL0_9ACTN</name>
<keyword evidence="5" id="KW-0521">NADP</keyword>
<keyword evidence="3" id="KW-0285">Flavoprotein</keyword>
<evidence type="ECO:0000256" key="5">
    <source>
        <dbReference type="ARBA" id="ARBA00022857"/>
    </source>
</evidence>
<comment type="cofactor">
    <cofactor evidence="1">
        <name>FAD</name>
        <dbReference type="ChEBI" id="CHEBI:57692"/>
    </cofactor>
</comment>
<dbReference type="Proteomes" id="UP000563898">
    <property type="component" value="Unassembled WGS sequence"/>
</dbReference>
<dbReference type="RefSeq" id="WP_006372330.1">
    <property type="nucleotide sequence ID" value="NZ_JAAXPC010000003.1"/>
</dbReference>
<keyword evidence="4" id="KW-0274">FAD</keyword>
<reference evidence="11 12" key="1">
    <citation type="submission" date="2020-04" db="EMBL/GenBank/DDBJ databases">
        <title>MicrobeNet Type strains.</title>
        <authorList>
            <person name="Nicholson A.C."/>
        </authorList>
    </citation>
    <scope>NUCLEOTIDE SEQUENCE [LARGE SCALE GENOMIC DNA]</scope>
    <source>
        <strain evidence="11 12">ATCC BAA-14</strain>
    </source>
</reference>
<dbReference type="GO" id="GO:0004324">
    <property type="term" value="F:ferredoxin-NADP+ reductase activity"/>
    <property type="evidence" value="ECO:0007669"/>
    <property type="project" value="UniProtKB-EC"/>
</dbReference>
<evidence type="ECO:0000259" key="9">
    <source>
        <dbReference type="Pfam" id="PF01593"/>
    </source>
</evidence>